<sequence>MSKYPCQQAVGNGMPKRIQYNPIRPFVNSKNTSIKVNPKTALASSAILTHGLFAGLLRVSDRKTGTWVRI</sequence>
<protein>
    <submittedName>
        <fullName evidence="1">Uncharacterized protein</fullName>
    </submittedName>
</protein>
<comment type="caution">
    <text evidence="1">The sequence shown here is derived from an EMBL/GenBank/DDBJ whole genome shotgun (WGS) entry which is preliminary data.</text>
</comment>
<organism evidence="1 2">
    <name type="scientific">Advenella mandrilli</name>
    <dbReference type="NCBI Taxonomy" id="2800330"/>
    <lineage>
        <taxon>Bacteria</taxon>
        <taxon>Pseudomonadati</taxon>
        <taxon>Pseudomonadota</taxon>
        <taxon>Betaproteobacteria</taxon>
        <taxon>Burkholderiales</taxon>
        <taxon>Alcaligenaceae</taxon>
    </lineage>
</organism>
<name>A0ABS1EB59_9BURK</name>
<proteinExistence type="predicted"/>
<keyword evidence="2" id="KW-1185">Reference proteome</keyword>
<dbReference type="EMBL" id="JAENGP010000005">
    <property type="protein sequence ID" value="MBK1780804.1"/>
    <property type="molecule type" value="Genomic_DNA"/>
</dbReference>
<accession>A0ABS1EB59</accession>
<dbReference type="RefSeq" id="WP_200235059.1">
    <property type="nucleotide sequence ID" value="NZ_JAENGP010000005.1"/>
</dbReference>
<evidence type="ECO:0000313" key="2">
    <source>
        <dbReference type="Proteomes" id="UP000635316"/>
    </source>
</evidence>
<gene>
    <name evidence="1" type="ORF">JHL22_06185</name>
</gene>
<evidence type="ECO:0000313" key="1">
    <source>
        <dbReference type="EMBL" id="MBK1780804.1"/>
    </source>
</evidence>
<reference evidence="1 2" key="1">
    <citation type="submission" date="2020-12" db="EMBL/GenBank/DDBJ databases">
        <authorList>
            <person name="Lu T."/>
            <person name="Wang Q."/>
            <person name="Han X."/>
        </authorList>
    </citation>
    <scope>NUCLEOTIDE SEQUENCE [LARGE SCALE GENOMIC DNA]</scope>
    <source>
        <strain evidence="1 2">WQ 585</strain>
    </source>
</reference>
<dbReference type="Proteomes" id="UP000635316">
    <property type="component" value="Unassembled WGS sequence"/>
</dbReference>